<dbReference type="Pfam" id="PF18166">
    <property type="entry name" value="pP_pnuc_2"/>
    <property type="match status" value="1"/>
</dbReference>
<dbReference type="KEGG" id="rpe:RPE_1559"/>
<dbReference type="EMBL" id="CP000463">
    <property type="protein sequence ID" value="ABJ05509.1"/>
    <property type="molecule type" value="Genomic_DNA"/>
</dbReference>
<dbReference type="OrthoDB" id="8139221at2"/>
<evidence type="ECO:0000313" key="2">
    <source>
        <dbReference type="EMBL" id="ABJ05509.1"/>
    </source>
</evidence>
<evidence type="ECO:0000259" key="1">
    <source>
        <dbReference type="Pfam" id="PF18166"/>
    </source>
</evidence>
<reference evidence="2" key="1">
    <citation type="submission" date="2006-09" db="EMBL/GenBank/DDBJ databases">
        <title>Complete sequence of Rhodopseudomonas palustris BisA53.</title>
        <authorList>
            <consortium name="US DOE Joint Genome Institute"/>
            <person name="Copeland A."/>
            <person name="Lucas S."/>
            <person name="Lapidus A."/>
            <person name="Barry K."/>
            <person name="Detter J.C."/>
            <person name="Glavina del Rio T."/>
            <person name="Hammon N."/>
            <person name="Israni S."/>
            <person name="Dalin E."/>
            <person name="Tice H."/>
            <person name="Pitluck S."/>
            <person name="Chain P."/>
            <person name="Malfatti S."/>
            <person name="Shin M."/>
            <person name="Vergez L."/>
            <person name="Schmutz J."/>
            <person name="Larimer F."/>
            <person name="Land M."/>
            <person name="Hauser L."/>
            <person name="Pelletier D.A."/>
            <person name="Kyrpides N."/>
            <person name="Kim E."/>
            <person name="Harwood C.S."/>
            <person name="Oda Y."/>
            <person name="Richardson P."/>
        </authorList>
    </citation>
    <scope>NUCLEOTIDE SEQUENCE [LARGE SCALE GENOMIC DNA]</scope>
    <source>
        <strain evidence="2">BisA53</strain>
    </source>
</reference>
<dbReference type="HOGENOM" id="CLU_2013511_0_0_5"/>
<accession>Q07RC5</accession>
<dbReference type="AlphaFoldDB" id="Q07RC5"/>
<dbReference type="eggNOG" id="ENOG5033P7Z">
    <property type="taxonomic scope" value="Bacteria"/>
</dbReference>
<protein>
    <recommendedName>
        <fullName evidence="1">Predicted pPIWI-associating nuclease group 2 domain-containing protein</fullName>
    </recommendedName>
</protein>
<sequence length="127" mass="14184">MNASESHHMDLAPIRDSEILNAIMEAVNNYDFASSGEWEELDQLSTHTKFESLDANPDGIFEVRKGNGDELSFQAIGDVYVTLNYGDKRDSASMSDSYPARFEGRFDRKTGKATLDLVKVDTSAFYS</sequence>
<dbReference type="InterPro" id="IPR041584">
    <property type="entry name" value="Put_pPIWI_pnuc_2"/>
</dbReference>
<proteinExistence type="predicted"/>
<dbReference type="STRING" id="316055.RPE_1559"/>
<name>Q07RC5_RHOP5</name>
<gene>
    <name evidence="2" type="ordered locus">RPE_1559</name>
</gene>
<feature type="domain" description="Predicted pPIWI-associating nuclease group 2" evidence="1">
    <location>
        <begin position="20"/>
        <end position="126"/>
    </location>
</feature>
<organism evidence="2">
    <name type="scientific">Rhodopseudomonas palustris (strain BisA53)</name>
    <dbReference type="NCBI Taxonomy" id="316055"/>
    <lineage>
        <taxon>Bacteria</taxon>
        <taxon>Pseudomonadati</taxon>
        <taxon>Pseudomonadota</taxon>
        <taxon>Alphaproteobacteria</taxon>
        <taxon>Hyphomicrobiales</taxon>
        <taxon>Nitrobacteraceae</taxon>
        <taxon>Rhodopseudomonas</taxon>
    </lineage>
</organism>